<dbReference type="Pfam" id="PF08242">
    <property type="entry name" value="Methyltransf_12"/>
    <property type="match status" value="1"/>
</dbReference>
<evidence type="ECO:0000313" key="3">
    <source>
        <dbReference type="Proteomes" id="UP000199128"/>
    </source>
</evidence>
<dbReference type="EMBL" id="FOGP01000002">
    <property type="protein sequence ID" value="SER43960.1"/>
    <property type="molecule type" value="Genomic_DNA"/>
</dbReference>
<keyword evidence="2" id="KW-0489">Methyltransferase</keyword>
<organism evidence="2 3">
    <name type="scientific">Parafannyhessea umbonata</name>
    <dbReference type="NCBI Taxonomy" id="604330"/>
    <lineage>
        <taxon>Bacteria</taxon>
        <taxon>Bacillati</taxon>
        <taxon>Actinomycetota</taxon>
        <taxon>Coriobacteriia</taxon>
        <taxon>Coriobacteriales</taxon>
        <taxon>Atopobiaceae</taxon>
        <taxon>Parafannyhessea</taxon>
    </lineage>
</organism>
<keyword evidence="2" id="KW-0808">Transferase</keyword>
<dbReference type="GO" id="GO:0008168">
    <property type="term" value="F:methyltransferase activity"/>
    <property type="evidence" value="ECO:0007669"/>
    <property type="project" value="UniProtKB-KW"/>
</dbReference>
<evidence type="ECO:0000313" key="2">
    <source>
        <dbReference type="EMBL" id="SER43960.1"/>
    </source>
</evidence>
<sequence>MDDMADDVARRMSRLNSEFYRLQASSFSATRHNRWPGWDRCLSHLVGDRAAPWDAGGASLRVLDLAAGNLRFATFLARALPRRRIDYHAVDNCEDLMATAPDAVSSGRVAVATHKVDVVGALLDGDLPTRLATAGLGPELGRGFDLVVSFGFLHHVPGEAARQRLLQGLVAATHPGGLCCVSLWRFMSEPGLAERARATTAQALDALGLDAQDLGPGDYLLGWQRLPGAWRYCHSFGDAEVERLAGAVGDSARLLGNFSSDGRTSSLNRYLVFRRS</sequence>
<dbReference type="AlphaFoldDB" id="A0A1H9P6Z7"/>
<protein>
    <submittedName>
        <fullName evidence="2">Methyltransferase domain-containing protein</fullName>
    </submittedName>
</protein>
<dbReference type="Proteomes" id="UP000199128">
    <property type="component" value="Unassembled WGS sequence"/>
</dbReference>
<gene>
    <name evidence="2" type="ORF">SAMN05216446_0858</name>
</gene>
<accession>A0A1H9P6Z7</accession>
<feature type="domain" description="Methyltransferase type 12" evidence="1">
    <location>
        <begin position="63"/>
        <end position="178"/>
    </location>
</feature>
<dbReference type="SUPFAM" id="SSF53335">
    <property type="entry name" value="S-adenosyl-L-methionine-dependent methyltransferases"/>
    <property type="match status" value="1"/>
</dbReference>
<reference evidence="3" key="1">
    <citation type="submission" date="2016-10" db="EMBL/GenBank/DDBJ databases">
        <authorList>
            <person name="Varghese N."/>
            <person name="Submissions S."/>
        </authorList>
    </citation>
    <scope>NUCLEOTIDE SEQUENCE [LARGE SCALE GENOMIC DNA]</scope>
    <source>
        <strain evidence="3">KHGC19</strain>
    </source>
</reference>
<dbReference type="GO" id="GO:0032259">
    <property type="term" value="P:methylation"/>
    <property type="evidence" value="ECO:0007669"/>
    <property type="project" value="UniProtKB-KW"/>
</dbReference>
<dbReference type="CDD" id="cd02440">
    <property type="entry name" value="AdoMet_MTases"/>
    <property type="match status" value="1"/>
</dbReference>
<dbReference type="InterPro" id="IPR013217">
    <property type="entry name" value="Methyltransf_12"/>
</dbReference>
<proteinExistence type="predicted"/>
<evidence type="ECO:0000259" key="1">
    <source>
        <dbReference type="Pfam" id="PF08242"/>
    </source>
</evidence>
<name>A0A1H9P6Z7_9ACTN</name>
<dbReference type="Gene3D" id="3.40.50.150">
    <property type="entry name" value="Vaccinia Virus protein VP39"/>
    <property type="match status" value="1"/>
</dbReference>
<dbReference type="InterPro" id="IPR029063">
    <property type="entry name" value="SAM-dependent_MTases_sf"/>
</dbReference>